<gene>
    <name evidence="1" type="ORF">I8J32_011870</name>
</gene>
<dbReference type="KEGG" id="lsf:I8J32_011870"/>
<sequence>MQPYFFPYPGYFRLFAAADCFVMLDCVQFNRRGRVHRAQLPGPAGGAEWLTLPLARQPRDVLIRDLAFAEGARNTLDARLRRFPWLAGSDTEVAGQLHRLLGAPLSGVVDFLEHGLRLVGSLLDLRPTLLRSSTLGVDPALRGQERIIAIVRALGGVEYINPPGGRHLYHGPCFADAGLRLSFLSPYAGPHPYLLPALLGAGPAAVRADVLATSGTSQ</sequence>
<reference evidence="1 2" key="1">
    <citation type="submission" date="2021-03" db="EMBL/GenBank/DDBJ databases">
        <title>Lysobacter sp. nov. isolated from soil of gangwondo yeongwol, south Korea.</title>
        <authorList>
            <person name="Kim K.R."/>
            <person name="Kim K.H."/>
            <person name="Jeon C.O."/>
        </authorList>
    </citation>
    <scope>NUCLEOTIDE SEQUENCE [LARGE SCALE GENOMIC DNA]</scope>
    <source>
        <strain evidence="1 2">R19</strain>
    </source>
</reference>
<evidence type="ECO:0000313" key="2">
    <source>
        <dbReference type="Proteomes" id="UP000639274"/>
    </source>
</evidence>
<organism evidence="1 2">
    <name type="scientific">Agrilutibacter solisilvae</name>
    <dbReference type="NCBI Taxonomy" id="2763317"/>
    <lineage>
        <taxon>Bacteria</taxon>
        <taxon>Pseudomonadati</taxon>
        <taxon>Pseudomonadota</taxon>
        <taxon>Gammaproteobacteria</taxon>
        <taxon>Lysobacterales</taxon>
        <taxon>Lysobacteraceae</taxon>
        <taxon>Agrilutibacter</taxon>
    </lineage>
</organism>
<dbReference type="Pfam" id="PF08889">
    <property type="entry name" value="WbqC"/>
    <property type="match status" value="1"/>
</dbReference>
<dbReference type="Proteomes" id="UP000639274">
    <property type="component" value="Chromosome"/>
</dbReference>
<dbReference type="EMBL" id="CP071518">
    <property type="protein sequence ID" value="QSX77451.1"/>
    <property type="molecule type" value="Genomic_DNA"/>
</dbReference>
<name>A0A974XX55_9GAMM</name>
<proteinExistence type="predicted"/>
<evidence type="ECO:0000313" key="1">
    <source>
        <dbReference type="EMBL" id="QSX77451.1"/>
    </source>
</evidence>
<accession>A0A974XX55</accession>
<dbReference type="InterPro" id="IPR014985">
    <property type="entry name" value="WbqC"/>
</dbReference>
<protein>
    <submittedName>
        <fullName evidence="1">WbqC family protein</fullName>
    </submittedName>
</protein>
<keyword evidence="2" id="KW-1185">Reference proteome</keyword>
<dbReference type="AlphaFoldDB" id="A0A974XX55"/>
<dbReference type="RefSeq" id="WP_200612409.1">
    <property type="nucleotide sequence ID" value="NZ_CP071518.1"/>
</dbReference>